<evidence type="ECO:0000313" key="3">
    <source>
        <dbReference type="EMBL" id="MDF4024141.1"/>
    </source>
</evidence>
<dbReference type="Pfam" id="PF09327">
    <property type="entry name" value="Phage_Tail_Tip"/>
    <property type="match status" value="1"/>
</dbReference>
<dbReference type="InterPro" id="IPR015406">
    <property type="entry name" value="GpJ_CSF"/>
</dbReference>
<name>A0ABT6B7S3_9GAMM</name>
<dbReference type="NCBIfam" id="NF040662">
    <property type="entry name" value="attach_TipJ_rel"/>
    <property type="match status" value="1"/>
</dbReference>
<evidence type="ECO:0000259" key="2">
    <source>
        <dbReference type="SMART" id="SM00495"/>
    </source>
</evidence>
<dbReference type="Gene3D" id="2.10.10.20">
    <property type="entry name" value="Carbohydrate-binding module superfamily 5/12"/>
    <property type="match status" value="1"/>
</dbReference>
<keyword evidence="1" id="KW-0472">Membrane</keyword>
<dbReference type="SMART" id="SM00495">
    <property type="entry name" value="ChtBD3"/>
    <property type="match status" value="1"/>
</dbReference>
<protein>
    <submittedName>
        <fullName evidence="3">Host specificity factor TipJ family phage tail protein</fullName>
    </submittedName>
</protein>
<dbReference type="PANTHER" id="PTHR36251:SF2">
    <property type="entry name" value="GIFSY-2 PROPHAGE HOST SPECIFICITY PROTEIN J, PHAGE LAMBDA"/>
    <property type="match status" value="1"/>
</dbReference>
<dbReference type="EMBL" id="JARJJS010000001">
    <property type="protein sequence ID" value="MDF4024141.1"/>
    <property type="molecule type" value="Genomic_DNA"/>
</dbReference>
<sequence>MHATFVHVRDPFRHHVNRYARPVTRRTRIDTLLRQQGLIIGRGRRMRRTSPFVVASGANNFLLEKEWKRCVAAGELITVVALPKGGSALRTIALVVVAVVAAWVTGGAGGALVAGSFSATAAGAAVAIAGSMLVNAVLPLPKPPTGSTDTKSGAYGIGAKNNSARLLQSIPVMYGRFNVTPDYAALPYTEFQGNNQTLYSLLAISQGQIADPQIRIGETPIDNFDEVAYEIIPPGGTVTLFPDNVVTSDAVQGLELKRPGEGGDWMGPYVANPAGTVTQQLAVDVGFASGIYRINGDGKEKAAVASWEIQAQRIDDNGNPVGDWFKGVAQKVQKDDRTPGLFDTYTFQVPEGRYQVRGRAYDTEQGGGTVVNAVTWVGLRAYLPSKRTYGDLTLLAVRIKATNNINSSTAKAINVTATRMLPVWTGSAWTAPQATRSPAWALADILRNTTYGRGWADNRLNLPELVRLAGVWAARGDTFDGVFDTKTSLWDALSSVARVGRAVPMYYAGVVDIVRDEPRDEVPLVITPDKITAGSFSVDYAFPSQDTPDHVVVSYIDDQTWKAQTVVCALGNSPKLKPKNITLMGVTSRDQAFREGIYMAACNRDQRKFPTVTTEMEGYIPKFGDLVSLSHDVPAWGESGVVMDFDPATNTITTSEPTQWFVGQPHYLRLARRNGSQDGPYLVTKGSDDFTLVLRCLTDAQKAALWFGDGFSEDRTVYQFGPANKESQECLVIKSRPDGTGKVTLSLVNYAYSVYVAENDVNVPPPGSGSLLLDQPAAPSVGGVGVRQDADTQLVWLYVAPVPGAVTYEFQISYDGGLTWISVGIVRTNSVQVRIPGGTWIVRARAYGAGGIGGPWNQNPVNVPGLPPVLGSLTNFVPTPMVMAILLTWQLPERLNLIGADAVEIYFATTPNRSQAVPLATVPLPANSYTLSNLKAGVELYFWARIRGTDTGNYGPEIGPVHGESSSDAAQILDYLTGKVTSTQLAQDLLAKFDAIDQLQDFIQAAEWASGTAYAVGSIVAHGDRLYRAVQAVPTSGPEPGTDATYWRDIGARVQTAAGLVGSIYDTNLQVQNLGQSVQATATRTDAVFAQLNPKSAGELTSAGDGSAGNMTTMPTAGYYSYVIAQVQNDRALGERIDTLGVTVGGYQSQIQTVQQAQASLDGKVSASYVVKTEVAANGQRILAGIAIGSDYSGGTVTSQVIVNAATFAVMDASSGSATARIPFLVQSGQVFLDVAFIADGTITDAKIGNQIKSTAVNSSNLPVWEINKNGTRYVRGNQFTITEDVNGWRMSNGSFNVIEIGVLS</sequence>
<comment type="caution">
    <text evidence="3">The sequence shown here is derived from an EMBL/GenBank/DDBJ whole genome shotgun (WGS) entry which is preliminary data.</text>
</comment>
<proteinExistence type="predicted"/>
<feature type="domain" description="Chitin-binding type-3" evidence="2">
    <location>
        <begin position="1005"/>
        <end position="1050"/>
    </location>
</feature>
<reference evidence="3 4" key="1">
    <citation type="journal article" date="2024" name="Curr. Microbiol.">
        <title>Luteibacter sahnii sp. nov., A Novel Yellow-Colored Xanthomonadin Pigment Producing Probiotic Bacterium from Healthy Rice Seed Microbiome.</title>
        <authorList>
            <person name="Jaiswal G."/>
            <person name="Rana R."/>
            <person name="Nayak P.K."/>
            <person name="Chouhan R."/>
            <person name="Gandhi S.G."/>
            <person name="Patel H.K."/>
            <person name="Patil P.B."/>
        </authorList>
    </citation>
    <scope>NUCLEOTIDE SEQUENCE [LARGE SCALE GENOMIC DNA]</scope>
    <source>
        <strain evidence="3 4">PPL201</strain>
    </source>
</reference>
<keyword evidence="4" id="KW-1185">Reference proteome</keyword>
<evidence type="ECO:0000256" key="1">
    <source>
        <dbReference type="SAM" id="Phobius"/>
    </source>
</evidence>
<evidence type="ECO:0000313" key="4">
    <source>
        <dbReference type="Proteomes" id="UP001528850"/>
    </source>
</evidence>
<feature type="transmembrane region" description="Helical" evidence="1">
    <location>
        <begin position="92"/>
        <end position="114"/>
    </location>
</feature>
<dbReference type="InterPro" id="IPR003610">
    <property type="entry name" value="CBM5/12"/>
</dbReference>
<keyword evidence="1" id="KW-0812">Transmembrane</keyword>
<dbReference type="CDD" id="cd12214">
    <property type="entry name" value="ChiA1_BD"/>
    <property type="match status" value="1"/>
</dbReference>
<organism evidence="3 4">
    <name type="scientific">Luteibacter sahnii</name>
    <dbReference type="NCBI Taxonomy" id="3021977"/>
    <lineage>
        <taxon>Bacteria</taxon>
        <taxon>Pseudomonadati</taxon>
        <taxon>Pseudomonadota</taxon>
        <taxon>Gammaproteobacteria</taxon>
        <taxon>Lysobacterales</taxon>
        <taxon>Rhodanobacteraceae</taxon>
        <taxon>Luteibacter</taxon>
    </lineage>
</organism>
<dbReference type="InterPro" id="IPR053171">
    <property type="entry name" value="Viral_Tip_Attach_Protein"/>
</dbReference>
<keyword evidence="1" id="KW-1133">Transmembrane helix</keyword>
<gene>
    <name evidence="3" type="ORF">P3W24_04040</name>
</gene>
<accession>A0ABT6B7S3</accession>
<dbReference type="PANTHER" id="PTHR36251">
    <property type="entry name" value="FELS-1 PROPHAGE HOST SPECIFICITY PROTEIN-RELATED"/>
    <property type="match status" value="1"/>
</dbReference>
<dbReference type="Proteomes" id="UP001528850">
    <property type="component" value="Unassembled WGS sequence"/>
</dbReference>